<evidence type="ECO:0000256" key="16">
    <source>
        <dbReference type="SAM" id="Phobius"/>
    </source>
</evidence>
<evidence type="ECO:0000256" key="13">
    <source>
        <dbReference type="ARBA" id="ARBA00055495"/>
    </source>
</evidence>
<evidence type="ECO:0000256" key="1">
    <source>
        <dbReference type="ARBA" id="ARBA00004155"/>
    </source>
</evidence>
<evidence type="ECO:0000256" key="7">
    <source>
        <dbReference type="ARBA" id="ARBA00022847"/>
    </source>
</evidence>
<name>A0AAW1CSC2_9HEMI</name>
<organism evidence="18 19">
    <name type="scientific">Rhynocoris fuscipes</name>
    <dbReference type="NCBI Taxonomy" id="488301"/>
    <lineage>
        <taxon>Eukaryota</taxon>
        <taxon>Metazoa</taxon>
        <taxon>Ecdysozoa</taxon>
        <taxon>Arthropoda</taxon>
        <taxon>Hexapoda</taxon>
        <taxon>Insecta</taxon>
        <taxon>Pterygota</taxon>
        <taxon>Neoptera</taxon>
        <taxon>Paraneoptera</taxon>
        <taxon>Hemiptera</taxon>
        <taxon>Heteroptera</taxon>
        <taxon>Panheteroptera</taxon>
        <taxon>Cimicomorpha</taxon>
        <taxon>Reduviidae</taxon>
        <taxon>Harpactorinae</taxon>
        <taxon>Harpactorini</taxon>
        <taxon>Rhynocoris</taxon>
    </lineage>
</organism>
<evidence type="ECO:0000256" key="2">
    <source>
        <dbReference type="ARBA" id="ARBA00004262"/>
    </source>
</evidence>
<keyword evidence="9 16" id="KW-0472">Membrane</keyword>
<evidence type="ECO:0000313" key="18">
    <source>
        <dbReference type="EMBL" id="KAK9501187.1"/>
    </source>
</evidence>
<feature type="transmembrane region" description="Helical" evidence="16">
    <location>
        <begin position="228"/>
        <end position="250"/>
    </location>
</feature>
<keyword evidence="19" id="KW-1185">Reference proteome</keyword>
<feature type="transmembrane region" description="Helical" evidence="16">
    <location>
        <begin position="329"/>
        <end position="348"/>
    </location>
</feature>
<feature type="transmembrane region" description="Helical" evidence="16">
    <location>
        <begin position="286"/>
        <end position="309"/>
    </location>
</feature>
<dbReference type="Proteomes" id="UP001461498">
    <property type="component" value="Unassembled WGS sequence"/>
</dbReference>
<evidence type="ECO:0000256" key="9">
    <source>
        <dbReference type="ARBA" id="ARBA00023136"/>
    </source>
</evidence>
<dbReference type="PANTHER" id="PTHR13131:SF5">
    <property type="entry name" value="CYSTINOSIN"/>
    <property type="match status" value="1"/>
</dbReference>
<evidence type="ECO:0000256" key="6">
    <source>
        <dbReference type="ARBA" id="ARBA00022737"/>
    </source>
</evidence>
<dbReference type="InterPro" id="IPR005282">
    <property type="entry name" value="LC_transporter"/>
</dbReference>
<dbReference type="SMART" id="SM00679">
    <property type="entry name" value="CTNS"/>
    <property type="match status" value="2"/>
</dbReference>
<evidence type="ECO:0000313" key="19">
    <source>
        <dbReference type="Proteomes" id="UP001461498"/>
    </source>
</evidence>
<keyword evidence="5 16" id="KW-0812">Transmembrane</keyword>
<feature type="compositionally biased region" description="Basic and acidic residues" evidence="15">
    <location>
        <begin position="398"/>
        <end position="407"/>
    </location>
</feature>
<accession>A0AAW1CSC2</accession>
<evidence type="ECO:0000256" key="4">
    <source>
        <dbReference type="ARBA" id="ARBA00022448"/>
    </source>
</evidence>
<protein>
    <recommendedName>
        <fullName evidence="14">Cystinosin homolog</fullName>
    </recommendedName>
</protein>
<evidence type="ECO:0000256" key="3">
    <source>
        <dbReference type="ARBA" id="ARBA00006855"/>
    </source>
</evidence>
<dbReference type="AlphaFoldDB" id="A0AAW1CSC2"/>
<dbReference type="Gene3D" id="1.20.1280.290">
    <property type="match status" value="2"/>
</dbReference>
<feature type="chain" id="PRO_5044717633" description="Cystinosin homolog" evidence="17">
    <location>
        <begin position="19"/>
        <end position="407"/>
    </location>
</feature>
<comment type="function">
    <text evidence="13">Cystine/H(+) symporter that mediates export of cystine, the oxidized dimer of cysteine, from lysosomes. May play a role in the degradation of engulfed apoptotic cells.</text>
</comment>
<keyword evidence="10" id="KW-0325">Glycoprotein</keyword>
<dbReference type="InterPro" id="IPR006603">
    <property type="entry name" value="PQ-loop_rpt"/>
</dbReference>
<comment type="subcellular location">
    <subcellularLocation>
        <location evidence="2">Cytoplasmic vesicle</location>
        <location evidence="2">Phagosome</location>
    </subcellularLocation>
    <subcellularLocation>
        <location evidence="1">Lysosome membrane</location>
        <topology evidence="1">Multi-pass membrane protein</topology>
    </subcellularLocation>
</comment>
<dbReference type="NCBIfam" id="TIGR00951">
    <property type="entry name" value="2A43"/>
    <property type="match status" value="1"/>
</dbReference>
<proteinExistence type="inferred from homology"/>
<keyword evidence="11" id="KW-0458">Lysosome</keyword>
<feature type="transmembrane region" description="Helical" evidence="16">
    <location>
        <begin position="114"/>
        <end position="134"/>
    </location>
</feature>
<feature type="region of interest" description="Disordered" evidence="15">
    <location>
        <begin position="365"/>
        <end position="407"/>
    </location>
</feature>
<dbReference type="GO" id="GO:0015293">
    <property type="term" value="F:symporter activity"/>
    <property type="evidence" value="ECO:0007669"/>
    <property type="project" value="UniProtKB-KW"/>
</dbReference>
<dbReference type="FunFam" id="1.20.1280.290:FF:000016">
    <property type="entry name" value="Cystinosin homolog"/>
    <property type="match status" value="1"/>
</dbReference>
<dbReference type="EMBL" id="JAPXFL010000010">
    <property type="protein sequence ID" value="KAK9501187.1"/>
    <property type="molecule type" value="Genomic_DNA"/>
</dbReference>
<dbReference type="PANTHER" id="PTHR13131">
    <property type="entry name" value="CYSTINOSIN"/>
    <property type="match status" value="1"/>
</dbReference>
<feature type="transmembrane region" description="Helical" evidence="16">
    <location>
        <begin position="194"/>
        <end position="216"/>
    </location>
</feature>
<reference evidence="18 19" key="1">
    <citation type="submission" date="2022-12" db="EMBL/GenBank/DDBJ databases">
        <title>Chromosome-level genome assembly of true bugs.</title>
        <authorList>
            <person name="Ma L."/>
            <person name="Li H."/>
        </authorList>
    </citation>
    <scope>NUCLEOTIDE SEQUENCE [LARGE SCALE GENOMIC DNA]</scope>
    <source>
        <strain evidence="18">Lab_2022b</strain>
    </source>
</reference>
<comment type="caution">
    <text evidence="18">The sequence shown here is derived from an EMBL/GenBank/DDBJ whole genome shotgun (WGS) entry which is preliminary data.</text>
</comment>
<evidence type="ECO:0000256" key="15">
    <source>
        <dbReference type="SAM" id="MobiDB-lite"/>
    </source>
</evidence>
<evidence type="ECO:0000256" key="5">
    <source>
        <dbReference type="ARBA" id="ARBA00022692"/>
    </source>
</evidence>
<evidence type="ECO:0000256" key="12">
    <source>
        <dbReference type="ARBA" id="ARBA00048473"/>
    </source>
</evidence>
<feature type="signal peptide" evidence="17">
    <location>
        <begin position="1"/>
        <end position="18"/>
    </location>
</feature>
<evidence type="ECO:0000256" key="8">
    <source>
        <dbReference type="ARBA" id="ARBA00022989"/>
    </source>
</evidence>
<dbReference type="Pfam" id="PF04193">
    <property type="entry name" value="PQ-loop"/>
    <property type="match status" value="2"/>
</dbReference>
<feature type="transmembrane region" description="Helical" evidence="16">
    <location>
        <begin position="256"/>
        <end position="274"/>
    </location>
</feature>
<gene>
    <name evidence="18" type="ORF">O3M35_002263</name>
</gene>
<dbReference type="GO" id="GO:0005765">
    <property type="term" value="C:lysosomal membrane"/>
    <property type="evidence" value="ECO:0007669"/>
    <property type="project" value="UniProtKB-SubCell"/>
</dbReference>
<dbReference type="GO" id="GO:0015184">
    <property type="term" value="F:L-cystine transmembrane transporter activity"/>
    <property type="evidence" value="ECO:0007669"/>
    <property type="project" value="TreeGrafter"/>
</dbReference>
<dbReference type="FunFam" id="1.20.1280.290:FF:000023">
    <property type="entry name" value="Cystinosin homolog"/>
    <property type="match status" value="1"/>
</dbReference>
<keyword evidence="4" id="KW-0813">Transport</keyword>
<keyword evidence="6" id="KW-0677">Repeat</keyword>
<comment type="catalytic activity">
    <reaction evidence="12">
        <text>L-cystine(out) + H(+)(out) = L-cystine(in) + H(+)(in)</text>
        <dbReference type="Rhea" id="RHEA:66172"/>
        <dbReference type="ChEBI" id="CHEBI:15378"/>
        <dbReference type="ChEBI" id="CHEBI:35491"/>
    </reaction>
    <physiologicalReaction direction="left-to-right" evidence="12">
        <dbReference type="Rhea" id="RHEA:66173"/>
    </physiologicalReaction>
</comment>
<dbReference type="GO" id="GO:0045335">
    <property type="term" value="C:phagocytic vesicle"/>
    <property type="evidence" value="ECO:0007669"/>
    <property type="project" value="UniProtKB-SubCell"/>
</dbReference>
<evidence type="ECO:0000256" key="11">
    <source>
        <dbReference type="ARBA" id="ARBA00023228"/>
    </source>
</evidence>
<sequence>MKLLPFCILTLFGVAANGEITFSSQDVELVINETYTIVVQSSQGELPVNLNITSNHTDIVSFTPHYLSANSSPPWNIIATGLNPGHDVISLVGNSQIDVSKAFIRVTVERSKELATVSVVVGWIYFVAWSVSFYPQIYENWRRKSVVGLNIDFVALNLIGFALYSVFNCGLYWIPSVEAEYFEKNPKGLNPVQLNDIVFSLHAAFITACTLIQVFIYERGGQRLSKVAGLLVTIFAIIIIISFILPFFNIMGWLNFLYICSYIKLTITLIKYIPQAVMNYKRKSTIGWSIGNVVLDFTGGILSMLQMIINADNYNDWASIFGDPTKFGLGLFSVLFDIFFLIQHYILYRRPMYLEIPGENVINVSQSDSVESENRDEEPDERPSARPVVFSDNSVYDTRTERENLLQ</sequence>
<keyword evidence="17" id="KW-0732">Signal</keyword>
<evidence type="ECO:0000256" key="14">
    <source>
        <dbReference type="ARBA" id="ARBA00074957"/>
    </source>
</evidence>
<evidence type="ECO:0000256" key="10">
    <source>
        <dbReference type="ARBA" id="ARBA00023180"/>
    </source>
</evidence>
<keyword evidence="7" id="KW-0769">Symport</keyword>
<evidence type="ECO:0000256" key="17">
    <source>
        <dbReference type="SAM" id="SignalP"/>
    </source>
</evidence>
<dbReference type="EMBL" id="JAPXFL010000010">
    <property type="protein sequence ID" value="KAK9501184.1"/>
    <property type="molecule type" value="Genomic_DNA"/>
</dbReference>
<feature type="transmembrane region" description="Helical" evidence="16">
    <location>
        <begin position="146"/>
        <end position="174"/>
    </location>
</feature>
<feature type="compositionally biased region" description="Acidic residues" evidence="15">
    <location>
        <begin position="370"/>
        <end position="380"/>
    </location>
</feature>
<comment type="similarity">
    <text evidence="3">Belongs to the cystinosin family.</text>
</comment>
<keyword evidence="8 16" id="KW-1133">Transmembrane helix</keyword>